<reference evidence="4 5" key="1">
    <citation type="journal article" date="2020" name="IScience">
        <title>Genome Sequencing of the Endangered Kingdonia uniflora (Circaeasteraceae, Ranunculales) Reveals Potential Mechanisms of Evolutionary Specialization.</title>
        <authorList>
            <person name="Sun Y."/>
            <person name="Deng T."/>
            <person name="Zhang A."/>
            <person name="Moore M.J."/>
            <person name="Landis J.B."/>
            <person name="Lin N."/>
            <person name="Zhang H."/>
            <person name="Zhang X."/>
            <person name="Huang J."/>
            <person name="Zhang X."/>
            <person name="Sun H."/>
            <person name="Wang H."/>
        </authorList>
    </citation>
    <scope>NUCLEOTIDE SEQUENCE [LARGE SCALE GENOMIC DNA]</scope>
    <source>
        <strain evidence="4">TB1705</strain>
        <tissue evidence="4">Leaf</tissue>
    </source>
</reference>
<evidence type="ECO:0000256" key="1">
    <source>
        <dbReference type="SAM" id="Coils"/>
    </source>
</evidence>
<protein>
    <submittedName>
        <fullName evidence="4">Uncharacterized protein</fullName>
    </submittedName>
</protein>
<dbReference type="EMBL" id="JACGCM010000440">
    <property type="protein sequence ID" value="KAF6172351.1"/>
    <property type="molecule type" value="Genomic_DNA"/>
</dbReference>
<keyword evidence="1" id="KW-0175">Coiled coil</keyword>
<dbReference type="SUPFAM" id="SSF57997">
    <property type="entry name" value="Tropomyosin"/>
    <property type="match status" value="1"/>
</dbReference>
<name>A0A7J7NYS5_9MAGN</name>
<evidence type="ECO:0000256" key="3">
    <source>
        <dbReference type="SAM" id="Phobius"/>
    </source>
</evidence>
<accession>A0A7J7NYS5</accession>
<comment type="caution">
    <text evidence="4">The sequence shown here is derived from an EMBL/GenBank/DDBJ whole genome shotgun (WGS) entry which is preliminary data.</text>
</comment>
<feature type="coiled-coil region" evidence="1">
    <location>
        <begin position="923"/>
        <end position="1063"/>
    </location>
</feature>
<evidence type="ECO:0000256" key="2">
    <source>
        <dbReference type="SAM" id="MobiDB-lite"/>
    </source>
</evidence>
<dbReference type="PANTHER" id="PTHR43049:SF1">
    <property type="entry name" value="EARLY ENDOSOME ANTIGEN"/>
    <property type="match status" value="1"/>
</dbReference>
<keyword evidence="3" id="KW-0812">Transmembrane</keyword>
<feature type="transmembrane region" description="Helical" evidence="3">
    <location>
        <begin position="1285"/>
        <end position="1305"/>
    </location>
</feature>
<sequence>MEENSKASSGVQVMGVDNNDNAISHSVKVEPVEVELLANGELQQDVKIENKEKEDEEEEAALEREFIKVEKESFDLKDSSDIAESEATEEEHHRPSVVERSLNISVSTRHMLEAEEKAKELELELERVAGQLKHSESENASLREEVFITKEKLESTGKYCEDLELNQKKLKEQILEAEAKCISQENTLQEALQAHEGKHKELIDVRELSDGITIELENSKKKMQELELELQSSAIEAQKFEVLSRQSGSHAETETQRALELERLLELAKSVAKKTEDQMTSLQKEVKDLYEKIAEIQKVEEALSAVQGEMEISKSHILELQQRLTSEEAVKNDLAQELDLRKASEEQMKEDILALENLYLPTKEDLKAKISELEEIKLTLGEQLKTRESVEIRINEKEEHIKGVEKELIEVTGEKVVLEAAVADLNNNLKQMKELCSNFETKLKLSDENFLKADSLLSEALSNNMELEQKLKSLENLHQESGVFATATTEKNLQLEDIIQTSVAAAEEAKLQLREMETELISVKQKNVELEQQLNLVELEKSHAEREATEKTIELNAMLGGLEEEKRSLQSKMKEFEEKITHLESSLSQFSSRNIELEKELKDVVEKSIEHKGRADTTHQRSVELEDLVQVSNSKAEDAGRKFSELELLMEAANCRVRELEEQISTLETKCLDKESESQKLSDKVSVLASELGIFQATASDLEIALKTANEKKGELMDCLNVVTEERKKFEDTSNSSIHKLSETENMLKMLQEDHESIRQDLKVSEIREAGIVEKLKSSDEQLNQAMARNSELESQCESLKSDLNESLMKLVALESAVDAHKSKIFEAENKTSQSFSENEMLAETNLQLKIKINELEELLSSTCAEKDATSQQLALHMTSIAELTDQHSRALEFHSANESRIRGAETQLEESIQRFTHRDLEATELSEKLNELETKLRIHEDKAAQLEKESEGIAEANLKLSQELMGYESKMNELRNTLSTSLTEKDKTLEQLQSSKKTVEELTQQLASEGEKLQSQISTIMEENNTISETYQDARKELQAVIVQLEAQLNEQKATEENLKVDLGNMKAGLVEKTALQALVVDLEQQLTVSESRLKEEVKSIQVAAAEKEAGLVSKLDEHVSKLQDKDIADEKVQQLQKDLDLAHTMIAQQDEEVKKLTIICQEIDDLKIKSNQTAELEKNIQELENKLKLASISSQDQARSLILSKTEYDPYRNATTIYLARWFFYKGNVGSGIELKDGVDVKSRDIGSMVSTPSKRKSKKRSEAQASSSSQVPTQSTEVSSVINYNLILGIALVSVIIGIILGKRY</sequence>
<dbReference type="Proteomes" id="UP000541444">
    <property type="component" value="Unassembled WGS sequence"/>
</dbReference>
<feature type="coiled-coil region" evidence="1">
    <location>
        <begin position="643"/>
        <end position="677"/>
    </location>
</feature>
<feature type="coiled-coil region" evidence="1">
    <location>
        <begin position="104"/>
        <end position="337"/>
    </location>
</feature>
<dbReference type="OrthoDB" id="770890at2759"/>
<dbReference type="PANTHER" id="PTHR43049">
    <property type="entry name" value="EARLY ENDOSOME ANTIGEN"/>
    <property type="match status" value="1"/>
</dbReference>
<feature type="coiled-coil region" evidence="1">
    <location>
        <begin position="39"/>
        <end position="72"/>
    </location>
</feature>
<feature type="coiled-coil region" evidence="1">
    <location>
        <begin position="741"/>
        <end position="859"/>
    </location>
</feature>
<feature type="region of interest" description="Disordered" evidence="2">
    <location>
        <begin position="75"/>
        <end position="97"/>
    </location>
</feature>
<feature type="coiled-coil region" evidence="1">
    <location>
        <begin position="1134"/>
        <end position="1195"/>
    </location>
</feature>
<keyword evidence="3" id="KW-0472">Membrane</keyword>
<evidence type="ECO:0000313" key="5">
    <source>
        <dbReference type="Proteomes" id="UP000541444"/>
    </source>
</evidence>
<feature type="region of interest" description="Disordered" evidence="2">
    <location>
        <begin position="1248"/>
        <end position="1274"/>
    </location>
</feature>
<organism evidence="4 5">
    <name type="scientific">Kingdonia uniflora</name>
    <dbReference type="NCBI Taxonomy" id="39325"/>
    <lineage>
        <taxon>Eukaryota</taxon>
        <taxon>Viridiplantae</taxon>
        <taxon>Streptophyta</taxon>
        <taxon>Embryophyta</taxon>
        <taxon>Tracheophyta</taxon>
        <taxon>Spermatophyta</taxon>
        <taxon>Magnoliopsida</taxon>
        <taxon>Ranunculales</taxon>
        <taxon>Circaeasteraceae</taxon>
        <taxon>Kingdonia</taxon>
    </lineage>
</organism>
<keyword evidence="5" id="KW-1185">Reference proteome</keyword>
<keyword evidence="3" id="KW-1133">Transmembrane helix</keyword>
<proteinExistence type="predicted"/>
<evidence type="ECO:0000313" key="4">
    <source>
        <dbReference type="EMBL" id="KAF6172351.1"/>
    </source>
</evidence>
<gene>
    <name evidence="4" type="ORF">GIB67_024973</name>
</gene>
<feature type="coiled-coil region" evidence="1">
    <location>
        <begin position="363"/>
        <end position="607"/>
    </location>
</feature>